<reference evidence="1 2" key="1">
    <citation type="submission" date="2020-04" db="EMBL/GenBank/DDBJ databases">
        <authorList>
            <person name="De Canck E."/>
        </authorList>
    </citation>
    <scope>NUCLEOTIDE SEQUENCE [LARGE SCALE GENOMIC DNA]</scope>
    <source>
        <strain evidence="1 2">LMG 3415</strain>
    </source>
</reference>
<dbReference type="Proteomes" id="UP000507140">
    <property type="component" value="Unassembled WGS sequence"/>
</dbReference>
<evidence type="ECO:0000313" key="2">
    <source>
        <dbReference type="Proteomes" id="UP000507140"/>
    </source>
</evidence>
<comment type="caution">
    <text evidence="1">The sequence shown here is derived from an EMBL/GenBank/DDBJ whole genome shotgun (WGS) entry which is preliminary data.</text>
</comment>
<organism evidence="1 2">
    <name type="scientific">Achromobacter mucicolens</name>
    <dbReference type="NCBI Taxonomy" id="1389922"/>
    <lineage>
        <taxon>Bacteria</taxon>
        <taxon>Pseudomonadati</taxon>
        <taxon>Pseudomonadota</taxon>
        <taxon>Betaproteobacteria</taxon>
        <taxon>Burkholderiales</taxon>
        <taxon>Alcaligenaceae</taxon>
        <taxon>Achromobacter</taxon>
    </lineage>
</organism>
<protein>
    <submittedName>
        <fullName evidence="1">Uncharacterized protein</fullName>
    </submittedName>
</protein>
<name>A0ABM8LKJ3_9BURK</name>
<accession>A0ABM8LKJ3</accession>
<gene>
    <name evidence="1" type="ORF">LMG3415_05186</name>
</gene>
<sequence>MGAKANCGHPRLSPVHDAPEIGCKRWVFDAGANRDIWTSEDWHVHASREIPGFLEAPKGKFRQPLSGADIRTLYDNPGNTWDDMRVALGKLAWEIGRERDFNCRLRNALLVLAQEIKTPLQTRVYLRRLAQRLLEDPGVREEVERQTMLDSITHRGE</sequence>
<keyword evidence="2" id="KW-1185">Reference proteome</keyword>
<proteinExistence type="predicted"/>
<dbReference type="EMBL" id="CADIKR010000008">
    <property type="protein sequence ID" value="CAB3915027.1"/>
    <property type="molecule type" value="Genomic_DNA"/>
</dbReference>
<evidence type="ECO:0000313" key="1">
    <source>
        <dbReference type="EMBL" id="CAB3915027.1"/>
    </source>
</evidence>